<reference evidence="10 11" key="1">
    <citation type="journal article" date="2019" name="Emerg. Microbes Infect.">
        <title>Comprehensive subspecies identification of 175 nontuberculous mycobacteria species based on 7547 genomic profiles.</title>
        <authorList>
            <person name="Matsumoto Y."/>
            <person name="Kinjo T."/>
            <person name="Motooka D."/>
            <person name="Nabeya D."/>
            <person name="Jung N."/>
            <person name="Uechi K."/>
            <person name="Horii T."/>
            <person name="Iida T."/>
            <person name="Fujita J."/>
            <person name="Nakamura S."/>
        </authorList>
    </citation>
    <scope>NUCLEOTIDE SEQUENCE [LARGE SCALE GENOMIC DNA]</scope>
    <source>
        <strain evidence="10 11">JCM 6367</strain>
    </source>
</reference>
<name>A0A7I7U610_MYCPF</name>
<dbReference type="GO" id="GO:0032259">
    <property type="term" value="P:methylation"/>
    <property type="evidence" value="ECO:0007669"/>
    <property type="project" value="UniProtKB-KW"/>
</dbReference>
<keyword evidence="4" id="KW-0949">S-adenosyl-L-methionine</keyword>
<dbReference type="GO" id="GO:0050667">
    <property type="term" value="P:homocysteine metabolic process"/>
    <property type="evidence" value="ECO:0007669"/>
    <property type="project" value="TreeGrafter"/>
</dbReference>
<sequence length="177" mass="19319">MNVRPDCTDDLKAALEQRILVIDGAMGTAIQRDRPDEAGYRGDRFTEWPTALQGNNDLLTLTQPQIIEGIHREYLEAGADILETNTFNANAISLADYDMADLSYELNYAGAALARKAADEFSTPEKPATSPARSARPPAPRRSPRTSTTPARATCPTTSWSPRTWKPPTGWSTAAPT</sequence>
<comment type="similarity">
    <text evidence="1">Belongs to the vitamin-B12 dependent methionine synthase family.</text>
</comment>
<dbReference type="EMBL" id="AP022598">
    <property type="protein sequence ID" value="BBY76812.1"/>
    <property type="molecule type" value="Genomic_DNA"/>
</dbReference>
<evidence type="ECO:0000256" key="4">
    <source>
        <dbReference type="ARBA" id="ARBA00022691"/>
    </source>
</evidence>
<evidence type="ECO:0000256" key="8">
    <source>
        <dbReference type="SAM" id="MobiDB-lite"/>
    </source>
</evidence>
<feature type="domain" description="Hcy-binding" evidence="9">
    <location>
        <begin position="8"/>
        <end position="177"/>
    </location>
</feature>
<feature type="compositionally biased region" description="Low complexity" evidence="8">
    <location>
        <begin position="127"/>
        <end position="136"/>
    </location>
</feature>
<dbReference type="AlphaFoldDB" id="A0A7I7U610"/>
<keyword evidence="5" id="KW-0479">Metal-binding</keyword>
<gene>
    <name evidence="10" type="ORF">MPRF_37110</name>
</gene>
<dbReference type="GO" id="GO:0046653">
    <property type="term" value="P:tetrahydrofolate metabolic process"/>
    <property type="evidence" value="ECO:0007669"/>
    <property type="project" value="TreeGrafter"/>
</dbReference>
<evidence type="ECO:0000256" key="7">
    <source>
        <dbReference type="PROSITE-ProRule" id="PRU00333"/>
    </source>
</evidence>
<evidence type="ECO:0000259" key="9">
    <source>
        <dbReference type="PROSITE" id="PS50970"/>
    </source>
</evidence>
<evidence type="ECO:0000313" key="11">
    <source>
        <dbReference type="Proteomes" id="UP000466554"/>
    </source>
</evidence>
<dbReference type="GO" id="GO:0008705">
    <property type="term" value="F:methionine synthase activity"/>
    <property type="evidence" value="ECO:0007669"/>
    <property type="project" value="TreeGrafter"/>
</dbReference>
<dbReference type="GO" id="GO:0046872">
    <property type="term" value="F:metal ion binding"/>
    <property type="evidence" value="ECO:0007669"/>
    <property type="project" value="UniProtKB-KW"/>
</dbReference>
<evidence type="ECO:0000256" key="2">
    <source>
        <dbReference type="ARBA" id="ARBA00022603"/>
    </source>
</evidence>
<keyword evidence="3" id="KW-0808">Transferase</keyword>
<dbReference type="GO" id="GO:0005829">
    <property type="term" value="C:cytosol"/>
    <property type="evidence" value="ECO:0007669"/>
    <property type="project" value="TreeGrafter"/>
</dbReference>
<accession>A0A7I7U610</accession>
<dbReference type="Pfam" id="PF02574">
    <property type="entry name" value="S-methyl_trans"/>
    <property type="match status" value="1"/>
</dbReference>
<evidence type="ECO:0000256" key="6">
    <source>
        <dbReference type="ARBA" id="ARBA00023285"/>
    </source>
</evidence>
<dbReference type="Gene3D" id="3.20.20.330">
    <property type="entry name" value="Homocysteine-binding-like domain"/>
    <property type="match status" value="1"/>
</dbReference>
<dbReference type="PANTHER" id="PTHR45833">
    <property type="entry name" value="METHIONINE SYNTHASE"/>
    <property type="match status" value="1"/>
</dbReference>
<feature type="compositionally biased region" description="Low complexity" evidence="8">
    <location>
        <begin position="145"/>
        <end position="159"/>
    </location>
</feature>
<dbReference type="SUPFAM" id="SSF82282">
    <property type="entry name" value="Homocysteine S-methyltransferase"/>
    <property type="match status" value="1"/>
</dbReference>
<keyword evidence="2" id="KW-0489">Methyltransferase</keyword>
<protein>
    <recommendedName>
        <fullName evidence="9">Hcy-binding domain-containing protein</fullName>
    </recommendedName>
</protein>
<dbReference type="PROSITE" id="PS50970">
    <property type="entry name" value="HCY"/>
    <property type="match status" value="1"/>
</dbReference>
<dbReference type="InterPro" id="IPR003726">
    <property type="entry name" value="HCY_dom"/>
</dbReference>
<dbReference type="InterPro" id="IPR036589">
    <property type="entry name" value="HCY_dom_sf"/>
</dbReference>
<evidence type="ECO:0000256" key="5">
    <source>
        <dbReference type="ARBA" id="ARBA00022723"/>
    </source>
</evidence>
<feature type="region of interest" description="Disordered" evidence="8">
    <location>
        <begin position="120"/>
        <end position="177"/>
    </location>
</feature>
<organism evidence="10 11">
    <name type="scientific">Mycolicibacterium parafortuitum</name>
    <name type="common">Mycobacterium parafortuitum</name>
    <dbReference type="NCBI Taxonomy" id="39692"/>
    <lineage>
        <taxon>Bacteria</taxon>
        <taxon>Bacillati</taxon>
        <taxon>Actinomycetota</taxon>
        <taxon>Actinomycetes</taxon>
        <taxon>Mycobacteriales</taxon>
        <taxon>Mycobacteriaceae</taxon>
        <taxon>Mycolicibacterium</taxon>
    </lineage>
</organism>
<dbReference type="Proteomes" id="UP000466554">
    <property type="component" value="Chromosome"/>
</dbReference>
<evidence type="ECO:0000313" key="10">
    <source>
        <dbReference type="EMBL" id="BBY76812.1"/>
    </source>
</evidence>
<comment type="caution">
    <text evidence="7">Lacks conserved residue(s) required for the propagation of feature annotation.</text>
</comment>
<keyword evidence="6" id="KW-0170">Cobalt</keyword>
<evidence type="ECO:0000256" key="1">
    <source>
        <dbReference type="ARBA" id="ARBA00010398"/>
    </source>
</evidence>
<evidence type="ECO:0000256" key="3">
    <source>
        <dbReference type="ARBA" id="ARBA00022679"/>
    </source>
</evidence>
<proteinExistence type="inferred from homology"/>
<dbReference type="PANTHER" id="PTHR45833:SF1">
    <property type="entry name" value="METHIONINE SYNTHASE"/>
    <property type="match status" value="1"/>
</dbReference>
<dbReference type="InterPro" id="IPR050554">
    <property type="entry name" value="Met_Synthase/Corrinoid"/>
</dbReference>